<comment type="similarity">
    <text evidence="3">Belongs to the HARBI1 family.</text>
</comment>
<keyword evidence="6" id="KW-0378">Hydrolase</keyword>
<keyword evidence="11" id="KW-1185">Reference proteome</keyword>
<dbReference type="InterPro" id="IPR045249">
    <property type="entry name" value="HARBI1-like"/>
</dbReference>
<keyword evidence="4" id="KW-0540">Nuclease</keyword>
<dbReference type="GO" id="GO:0046872">
    <property type="term" value="F:metal ion binding"/>
    <property type="evidence" value="ECO:0007669"/>
    <property type="project" value="UniProtKB-KW"/>
</dbReference>
<reference evidence="10" key="1">
    <citation type="journal article" date="2023" name="Front. Mar. Sci.">
        <title>A new Merluccius polli reference genome to investigate the effects of global change in West African waters.</title>
        <authorList>
            <person name="Mateo J.L."/>
            <person name="Blanco-Fernandez C."/>
            <person name="Garcia-Vazquez E."/>
            <person name="Machado-Schiaffino G."/>
        </authorList>
    </citation>
    <scope>NUCLEOTIDE SEQUENCE</scope>
    <source>
        <strain evidence="10">C29</strain>
        <tissue evidence="10">Fin</tissue>
    </source>
</reference>
<feature type="domain" description="DDE Tnp4" evidence="9">
    <location>
        <begin position="181"/>
        <end position="334"/>
    </location>
</feature>
<dbReference type="GO" id="GO:0005634">
    <property type="term" value="C:nucleus"/>
    <property type="evidence" value="ECO:0007669"/>
    <property type="project" value="UniProtKB-SubCell"/>
</dbReference>
<keyword evidence="7" id="KW-0539">Nucleus</keyword>
<evidence type="ECO:0000313" key="10">
    <source>
        <dbReference type="EMBL" id="KAK0137317.1"/>
    </source>
</evidence>
<evidence type="ECO:0000256" key="6">
    <source>
        <dbReference type="ARBA" id="ARBA00022801"/>
    </source>
</evidence>
<proteinExistence type="inferred from homology"/>
<comment type="subcellular location">
    <subcellularLocation>
        <location evidence="2">Nucleus</location>
    </subcellularLocation>
</comment>
<dbReference type="Pfam" id="PF13359">
    <property type="entry name" value="DDE_Tnp_4"/>
    <property type="match status" value="1"/>
</dbReference>
<evidence type="ECO:0000259" key="9">
    <source>
        <dbReference type="Pfam" id="PF13359"/>
    </source>
</evidence>
<dbReference type="PANTHER" id="PTHR22930:SF206">
    <property type="entry name" value="NUCLEASE HARBI1"/>
    <property type="match status" value="1"/>
</dbReference>
<sequence length="516" mass="56261">MSKECPAALGVIQDSAGRWRHSQILMVLTNRGQVSVLIDQNFPEAPPNPRRYCQLNVTLPLIRQFFDGRSDLRVDFRLSRGSFNALMEAIGREAHHGWDVEIACLVFLFWLASGTSYRVVSRAFDMPRTSVHRAIHTTSGKIAALFAKTVHHPTEEELVTVGAGFARLAGSAAFNRVAGSIDGCHVRVKPPAADSDCYLNRKLFYSVQLQAVVDHTAKFIDVCVGYTGSVHDSRVLKNSPLYLEKQYPPPGYCLIGDGGYPCLSYPITLMTPYRQPLRNQLQAAFNSRLTKARGVVERAFGMLKTRWRAVFLKALEVDVLFVPEVILCCTILHNICLSQGDVLDPEDGVDGAAGEEDPGREAAPPGTVSGAEERNRMALLASATSTRRFLGVDALEDVDARLAVAVSPAASPAFSLCWVVVEEGVITTAPWAHVAMTTGGVTDGLSPIASCMRSNHFQDAAVAFPPSVLSPVPSYVISGGHPPHQSSLFQELSGLHYYGIRDNDIIILRYTTIVTP</sequence>
<comment type="cofactor">
    <cofactor evidence="1">
        <name>a divalent metal cation</name>
        <dbReference type="ChEBI" id="CHEBI:60240"/>
    </cofactor>
</comment>
<evidence type="ECO:0000256" key="7">
    <source>
        <dbReference type="ARBA" id="ARBA00023242"/>
    </source>
</evidence>
<feature type="region of interest" description="Disordered" evidence="8">
    <location>
        <begin position="347"/>
        <end position="371"/>
    </location>
</feature>
<name>A0AA47NV55_MERPO</name>
<protein>
    <submittedName>
        <fullName evidence="10">Protein ALP1-like</fullName>
    </submittedName>
</protein>
<gene>
    <name evidence="10" type="ORF">N1851_026486</name>
</gene>
<evidence type="ECO:0000256" key="5">
    <source>
        <dbReference type="ARBA" id="ARBA00022723"/>
    </source>
</evidence>
<dbReference type="EMBL" id="JAOPHQ010004902">
    <property type="protein sequence ID" value="KAK0137317.1"/>
    <property type="molecule type" value="Genomic_DNA"/>
</dbReference>
<dbReference type="Proteomes" id="UP001174136">
    <property type="component" value="Unassembled WGS sequence"/>
</dbReference>
<dbReference type="GO" id="GO:0016787">
    <property type="term" value="F:hydrolase activity"/>
    <property type="evidence" value="ECO:0007669"/>
    <property type="project" value="UniProtKB-KW"/>
</dbReference>
<accession>A0AA47NV55</accession>
<dbReference type="GO" id="GO:0004518">
    <property type="term" value="F:nuclease activity"/>
    <property type="evidence" value="ECO:0007669"/>
    <property type="project" value="UniProtKB-KW"/>
</dbReference>
<evidence type="ECO:0000313" key="11">
    <source>
        <dbReference type="Proteomes" id="UP001174136"/>
    </source>
</evidence>
<evidence type="ECO:0000256" key="2">
    <source>
        <dbReference type="ARBA" id="ARBA00004123"/>
    </source>
</evidence>
<organism evidence="10 11">
    <name type="scientific">Merluccius polli</name>
    <name type="common">Benguela hake</name>
    <name type="synonym">Merluccius cadenati</name>
    <dbReference type="NCBI Taxonomy" id="89951"/>
    <lineage>
        <taxon>Eukaryota</taxon>
        <taxon>Metazoa</taxon>
        <taxon>Chordata</taxon>
        <taxon>Craniata</taxon>
        <taxon>Vertebrata</taxon>
        <taxon>Euteleostomi</taxon>
        <taxon>Actinopterygii</taxon>
        <taxon>Neopterygii</taxon>
        <taxon>Teleostei</taxon>
        <taxon>Neoteleostei</taxon>
        <taxon>Acanthomorphata</taxon>
        <taxon>Zeiogadaria</taxon>
        <taxon>Gadariae</taxon>
        <taxon>Gadiformes</taxon>
        <taxon>Gadoidei</taxon>
        <taxon>Merlucciidae</taxon>
        <taxon>Merluccius</taxon>
    </lineage>
</organism>
<keyword evidence="5" id="KW-0479">Metal-binding</keyword>
<dbReference type="InterPro" id="IPR027806">
    <property type="entry name" value="HARBI1_dom"/>
</dbReference>
<dbReference type="PANTHER" id="PTHR22930">
    <property type="match status" value="1"/>
</dbReference>
<evidence type="ECO:0000256" key="1">
    <source>
        <dbReference type="ARBA" id="ARBA00001968"/>
    </source>
</evidence>
<dbReference type="AlphaFoldDB" id="A0AA47NV55"/>
<evidence type="ECO:0000256" key="4">
    <source>
        <dbReference type="ARBA" id="ARBA00022722"/>
    </source>
</evidence>
<evidence type="ECO:0000256" key="8">
    <source>
        <dbReference type="SAM" id="MobiDB-lite"/>
    </source>
</evidence>
<evidence type="ECO:0000256" key="3">
    <source>
        <dbReference type="ARBA" id="ARBA00006958"/>
    </source>
</evidence>
<feature type="compositionally biased region" description="Acidic residues" evidence="8">
    <location>
        <begin position="347"/>
        <end position="358"/>
    </location>
</feature>
<comment type="caution">
    <text evidence="10">The sequence shown here is derived from an EMBL/GenBank/DDBJ whole genome shotgun (WGS) entry which is preliminary data.</text>
</comment>